<feature type="transmembrane region" description="Helical" evidence="1">
    <location>
        <begin position="14"/>
        <end position="36"/>
    </location>
</feature>
<reference evidence="3 4" key="1">
    <citation type="submission" date="2019-10" db="EMBL/GenBank/DDBJ databases">
        <title>Extracellular Electron Transfer in a Candidatus Methanoperedens spp. Enrichment Culture.</title>
        <authorList>
            <person name="Berger S."/>
            <person name="Rangel Shaw D."/>
            <person name="Berben T."/>
            <person name="In 'T Zandt M."/>
            <person name="Frank J."/>
            <person name="Reimann J."/>
            <person name="Jetten M.S.M."/>
            <person name="Welte C.U."/>
        </authorList>
    </citation>
    <scope>NUCLEOTIDE SEQUENCE [LARGE SCALE GENOMIC DNA]</scope>
    <source>
        <strain evidence="3">SB12</strain>
    </source>
</reference>
<evidence type="ECO:0000313" key="3">
    <source>
        <dbReference type="EMBL" id="KAB2931287.1"/>
    </source>
</evidence>
<keyword evidence="1" id="KW-0472">Membrane</keyword>
<feature type="domain" description="CD-NTase-associated protein 15" evidence="2">
    <location>
        <begin position="84"/>
        <end position="203"/>
    </location>
</feature>
<dbReference type="Proteomes" id="UP000460298">
    <property type="component" value="Unassembled WGS sequence"/>
</dbReference>
<feature type="transmembrane region" description="Helical" evidence="1">
    <location>
        <begin position="48"/>
        <end position="68"/>
    </location>
</feature>
<dbReference type="InterPro" id="IPR041208">
    <property type="entry name" value="Cap15"/>
</dbReference>
<gene>
    <name evidence="3" type="ORF">F9K24_13665</name>
</gene>
<dbReference type="EMBL" id="WBUI01000014">
    <property type="protein sequence ID" value="KAB2931287.1"/>
    <property type="molecule type" value="Genomic_DNA"/>
</dbReference>
<evidence type="ECO:0000313" key="4">
    <source>
        <dbReference type="Proteomes" id="UP000460298"/>
    </source>
</evidence>
<protein>
    <recommendedName>
        <fullName evidence="2">CD-NTase-associated protein 15 domain-containing protein</fullName>
    </recommendedName>
</protein>
<evidence type="ECO:0000256" key="1">
    <source>
        <dbReference type="SAM" id="Phobius"/>
    </source>
</evidence>
<dbReference type="Pfam" id="PF18153">
    <property type="entry name" value="Cap15_CD_rec"/>
    <property type="match status" value="1"/>
</dbReference>
<keyword evidence="1" id="KW-1133">Transmembrane helix</keyword>
<organism evidence="3 4">
    <name type="scientific">Leptonema illini</name>
    <dbReference type="NCBI Taxonomy" id="183"/>
    <lineage>
        <taxon>Bacteria</taxon>
        <taxon>Pseudomonadati</taxon>
        <taxon>Spirochaetota</taxon>
        <taxon>Spirochaetia</taxon>
        <taxon>Leptospirales</taxon>
        <taxon>Leptospiraceae</taxon>
        <taxon>Leptonema</taxon>
    </lineage>
</organism>
<keyword evidence="1" id="KW-0812">Transmembrane</keyword>
<sequence length="208" mass="23955">MHDYSIDRHPKEKIIFFMSYLVIILAPQINNLFNWLHTSFKFKIDSAFTIPLISIPIFSLFFGIYWLFDNVLWKFSILRKFLLVPDLNGEWEITGKTIYNEGKESQIDWNASLIITQSWSKISIILAAKASISESFSASMIKKEGVGYLLNYAYKNTPSIESIGLQSHQGIAFITFEPECVSGNGEYFTDHNRQTSGKMTWRKKIGSK</sequence>
<dbReference type="AlphaFoldDB" id="A0A833LXP5"/>
<name>A0A833LXP5_9LEPT</name>
<proteinExistence type="predicted"/>
<accession>A0A833LXP5</accession>
<evidence type="ECO:0000259" key="2">
    <source>
        <dbReference type="Pfam" id="PF18153"/>
    </source>
</evidence>
<comment type="caution">
    <text evidence="3">The sequence shown here is derived from an EMBL/GenBank/DDBJ whole genome shotgun (WGS) entry which is preliminary data.</text>
</comment>